<dbReference type="AlphaFoldDB" id="A0A5K7XCT8"/>
<reference evidence="2" key="1">
    <citation type="submission" date="2019-10" db="EMBL/GenBank/DDBJ databases">
        <title>Lacipirellula parvula gen. nov., sp. nov., representing a lineage of planctomycetes widespread in freshwater anoxic habitats, and description of the family Lacipirellulaceae.</title>
        <authorList>
            <person name="Dedysh S.N."/>
            <person name="Kulichevskaya I.S."/>
            <person name="Beletsky A.V."/>
            <person name="Rakitin A.L."/>
            <person name="Mardanov A.V."/>
            <person name="Ivanova A.A."/>
            <person name="Saltykova V.X."/>
            <person name="Rijpstra W.I.C."/>
            <person name="Sinninghe Damste J.S."/>
            <person name="Ravin N.V."/>
        </authorList>
    </citation>
    <scope>NUCLEOTIDE SEQUENCE [LARGE SCALE GENOMIC DNA]</scope>
    <source>
        <strain evidence="2">PX69</strain>
    </source>
</reference>
<protein>
    <submittedName>
        <fullName evidence="1">Uncharacterized protein</fullName>
    </submittedName>
</protein>
<sequence>MPRHFKAVTSNTILLSDGSRSEQAPSLQHALRCSQQVGFADNSLRAAATTKIGTFTPFFSAHSIFWVFVKQQQSRQQVSASVQPQGQF</sequence>
<name>A0A5K7XCT8_9BACT</name>
<organism evidence="1 2">
    <name type="scientific">Lacipirellula parvula</name>
    <dbReference type="NCBI Taxonomy" id="2650471"/>
    <lineage>
        <taxon>Bacteria</taxon>
        <taxon>Pseudomonadati</taxon>
        <taxon>Planctomycetota</taxon>
        <taxon>Planctomycetia</taxon>
        <taxon>Pirellulales</taxon>
        <taxon>Lacipirellulaceae</taxon>
        <taxon>Lacipirellula</taxon>
    </lineage>
</organism>
<proteinExistence type="predicted"/>
<dbReference type="EMBL" id="AP021861">
    <property type="protein sequence ID" value="BBO34195.1"/>
    <property type="molecule type" value="Genomic_DNA"/>
</dbReference>
<evidence type="ECO:0000313" key="2">
    <source>
        <dbReference type="Proteomes" id="UP000326837"/>
    </source>
</evidence>
<gene>
    <name evidence="1" type="ORF">PLANPX_3807</name>
</gene>
<dbReference type="Proteomes" id="UP000326837">
    <property type="component" value="Chromosome"/>
</dbReference>
<evidence type="ECO:0000313" key="1">
    <source>
        <dbReference type="EMBL" id="BBO34195.1"/>
    </source>
</evidence>
<accession>A0A5K7XCT8</accession>
<dbReference type="KEGG" id="lpav:PLANPX_3807"/>
<keyword evidence="2" id="KW-1185">Reference proteome</keyword>